<organism evidence="1">
    <name type="scientific">uncultured Campylobacterales bacterium</name>
    <dbReference type="NCBI Taxonomy" id="352960"/>
    <lineage>
        <taxon>Bacteria</taxon>
        <taxon>Pseudomonadati</taxon>
        <taxon>Campylobacterota</taxon>
        <taxon>Epsilonproteobacteria</taxon>
        <taxon>Campylobacterales</taxon>
        <taxon>environmental samples</taxon>
    </lineage>
</organism>
<reference evidence="1" key="1">
    <citation type="submission" date="2020-01" db="EMBL/GenBank/DDBJ databases">
        <authorList>
            <person name="Meier V. D."/>
            <person name="Meier V D."/>
        </authorList>
    </citation>
    <scope>NUCLEOTIDE SEQUENCE</scope>
    <source>
        <strain evidence="1">HLG_WM_MAG_12</strain>
    </source>
</reference>
<proteinExistence type="predicted"/>
<protein>
    <recommendedName>
        <fullName evidence="2">Transposase</fullName>
    </recommendedName>
</protein>
<accession>A0A6S6T1F9</accession>
<evidence type="ECO:0000313" key="1">
    <source>
        <dbReference type="EMBL" id="CAA6812164.1"/>
    </source>
</evidence>
<name>A0A6S6T1F9_9BACT</name>
<evidence type="ECO:0008006" key="2">
    <source>
        <dbReference type="Google" id="ProtNLM"/>
    </source>
</evidence>
<dbReference type="EMBL" id="CACVAW010000047">
    <property type="protein sequence ID" value="CAA6812164.1"/>
    <property type="molecule type" value="Genomic_DNA"/>
</dbReference>
<dbReference type="AlphaFoldDB" id="A0A6S6T1F9"/>
<sequence length="242" mass="28708">MKQRDEYNVGKKVHNPRAVNIVCDATFYGKRKDKLGTLVFKDINSKEILIWKHIESETVEDYRYLKEELINLGYTIQSVTIDGKRGLYKAFEDIPIQMCHFHQKKIIQRYITLKPKLQASKDLKKIVSKLTLTTEYHLIKKLDIWYEIYKDFLDEKTVSKTTGKLHYTHPKVRSAYRSLRTNLPYLFTYKKHKNLNIQNTTNSLEGGVFSHMKNMISLHRGLSKNLKIKLVDFYLLIYQKKE</sequence>
<gene>
    <name evidence="1" type="ORF">HELGO_WM52861</name>
</gene>